<keyword evidence="3" id="KW-1185">Reference proteome</keyword>
<dbReference type="PANTHER" id="PTHR46401:SF2">
    <property type="entry name" value="GLYCOSYLTRANSFERASE WBBK-RELATED"/>
    <property type="match status" value="1"/>
</dbReference>
<dbReference type="RefSeq" id="WP_098074216.1">
    <property type="nucleotide sequence ID" value="NZ_PDEQ01000001.1"/>
</dbReference>
<protein>
    <submittedName>
        <fullName evidence="2">Glycosyltransferase</fullName>
    </submittedName>
</protein>
<organism evidence="2 3">
    <name type="scientific">Longibacter salinarum</name>
    <dbReference type="NCBI Taxonomy" id="1850348"/>
    <lineage>
        <taxon>Bacteria</taxon>
        <taxon>Pseudomonadati</taxon>
        <taxon>Rhodothermota</taxon>
        <taxon>Rhodothermia</taxon>
        <taxon>Rhodothermales</taxon>
        <taxon>Salisaetaceae</taxon>
        <taxon>Longibacter</taxon>
    </lineage>
</organism>
<dbReference type="EMBL" id="PDEQ01000001">
    <property type="protein sequence ID" value="PEN15317.1"/>
    <property type="molecule type" value="Genomic_DNA"/>
</dbReference>
<sequence>MSSLRILAWPAFDNKTGNPYNRLLYSAMEGEEGVTVDEFTPKRAVSGAYDIIHVHWPDDFLSLDDWWRSASYVMGEIATLALARMRGTRVVWTGHDLGPHESHHAGLENMFWSVFPSLVDGFISLSQDGLEMARREIGALSDVPSAIVPHGHYRDAYPDPHDRDDARANLGLHRDAPVLLYVGRIRPYKNVPHLVRIFRQWCEGDARLLVVGEPSTDTLRESIQMAAQRDSRIRLDLRYVPEDLMPRYLAASDLVVLPYDHILHSGSALLALSFNRPVLVPNRGAMGELRDNVGPEWVHTYDGTLTPKRLREALDWVLRTERPERAPLDKLEWPVLARQTIDLYREVLAR</sequence>
<comment type="caution">
    <text evidence="2">The sequence shown here is derived from an EMBL/GenBank/DDBJ whole genome shotgun (WGS) entry which is preliminary data.</text>
</comment>
<dbReference type="Proteomes" id="UP000220102">
    <property type="component" value="Unassembled WGS sequence"/>
</dbReference>
<reference evidence="2 3" key="1">
    <citation type="submission" date="2017-10" db="EMBL/GenBank/DDBJ databases">
        <title>Draft genome of Longibacter Salinarum.</title>
        <authorList>
            <person name="Goh K.M."/>
            <person name="Shamsir M.S."/>
            <person name="Lim S.W."/>
        </authorList>
    </citation>
    <scope>NUCLEOTIDE SEQUENCE [LARGE SCALE GENOMIC DNA]</scope>
    <source>
        <strain evidence="2 3">KCTC 52045</strain>
    </source>
</reference>
<dbReference type="OrthoDB" id="9790710at2"/>
<keyword evidence="1 2" id="KW-0808">Transferase</keyword>
<dbReference type="Gene3D" id="3.40.50.2000">
    <property type="entry name" value="Glycogen Phosphorylase B"/>
    <property type="match status" value="2"/>
</dbReference>
<accession>A0A2A8D3C4</accession>
<evidence type="ECO:0000313" key="3">
    <source>
        <dbReference type="Proteomes" id="UP000220102"/>
    </source>
</evidence>
<dbReference type="SUPFAM" id="SSF53756">
    <property type="entry name" value="UDP-Glycosyltransferase/glycogen phosphorylase"/>
    <property type="match status" value="1"/>
</dbReference>
<dbReference type="PANTHER" id="PTHR46401">
    <property type="entry name" value="GLYCOSYLTRANSFERASE WBBK-RELATED"/>
    <property type="match status" value="1"/>
</dbReference>
<proteinExistence type="predicted"/>
<evidence type="ECO:0000313" key="2">
    <source>
        <dbReference type="EMBL" id="PEN15317.1"/>
    </source>
</evidence>
<dbReference type="Pfam" id="PF13692">
    <property type="entry name" value="Glyco_trans_1_4"/>
    <property type="match status" value="1"/>
</dbReference>
<gene>
    <name evidence="2" type="ORF">CRI94_03295</name>
</gene>
<dbReference type="GO" id="GO:0009103">
    <property type="term" value="P:lipopolysaccharide biosynthetic process"/>
    <property type="evidence" value="ECO:0007669"/>
    <property type="project" value="TreeGrafter"/>
</dbReference>
<name>A0A2A8D3C4_9BACT</name>
<dbReference type="GO" id="GO:0016757">
    <property type="term" value="F:glycosyltransferase activity"/>
    <property type="evidence" value="ECO:0007669"/>
    <property type="project" value="TreeGrafter"/>
</dbReference>
<dbReference type="AlphaFoldDB" id="A0A2A8D3C4"/>
<evidence type="ECO:0000256" key="1">
    <source>
        <dbReference type="ARBA" id="ARBA00022679"/>
    </source>
</evidence>